<sequence length="703" mass="80667">YLDAVFYSVDGNFHSKQHAKPMDVNDVALTEGAAYFVDQADFERYQKKIGPEEQEESTCHKFVAMGYGGHRGLVTGIAALLCRHMMLIPAGIIDLKGAESQSYVDFAVVSGWQSFTSLRLIKLAYDIACQYMVHFLRRLRKMEPLVPLLPSLTTAKLPEVQGSVRKFHVNGHIVACRTFQSPNYLPGNGRVDGEGSEREWDLLNPSAKATQEMTPGHRHDSLNSISSDLNVRQLHKMPQTLSKDHAKAEKWRRESGRYLRFVERKIPLDVIAQWKEEEADWLRQVVDIKNHKDMANPYVASGPEALSAEATVSFLRSEHSVRGDIDGFEMVGTIQRMIDLETEKTDLIAAIGRVDRSKKRQRGAITTKVEKIYKEAGLAREEYERHVTSKVVEAHNAAKKRLPDQASQLLWRNKDDDRACELPRPPKVPDVDPLDDQYLDALIRQVEDVSIFLPSSYHSVIRRHPAMAAAVAIERKLREGQANDALNNLRTHIAARYSLRDLRHSAPGPKHGKEVRALARGEQKIGDSAKYEYRRVCVLLHVLGMSEDDEIYQPLREEDVTHFVVVEEQYNLGDGTVQESWLWRDFSFIHLQDNEEVMEFLLQKTKPHWFRSRAKYARWAEEVHLKREEMYRTKAMFQYEREVWQGRARSETSNGRLVRAAYACKQAYRYTMLLEKAREAFPADIDIALGIPKEVRTDLETTE</sequence>
<reference evidence="1 2" key="1">
    <citation type="submission" date="2016-10" db="EMBL/GenBank/DDBJ databases">
        <title>Genome sequence of the basidiomycete white-rot fungus Trametes pubescens.</title>
        <authorList>
            <person name="Makela M.R."/>
            <person name="Granchi Z."/>
            <person name="Peng M."/>
            <person name="De Vries R.P."/>
            <person name="Grigoriev I."/>
            <person name="Riley R."/>
            <person name="Hilden K."/>
        </authorList>
    </citation>
    <scope>NUCLEOTIDE SEQUENCE [LARGE SCALE GENOMIC DNA]</scope>
    <source>
        <strain evidence="1 2">FBCC735</strain>
    </source>
</reference>
<comment type="caution">
    <text evidence="1">The sequence shown here is derived from an EMBL/GenBank/DDBJ whole genome shotgun (WGS) entry which is preliminary data.</text>
</comment>
<organism evidence="1 2">
    <name type="scientific">Trametes pubescens</name>
    <name type="common">White-rot fungus</name>
    <dbReference type="NCBI Taxonomy" id="154538"/>
    <lineage>
        <taxon>Eukaryota</taxon>
        <taxon>Fungi</taxon>
        <taxon>Dikarya</taxon>
        <taxon>Basidiomycota</taxon>
        <taxon>Agaricomycotina</taxon>
        <taxon>Agaricomycetes</taxon>
        <taxon>Polyporales</taxon>
        <taxon>Polyporaceae</taxon>
        <taxon>Trametes</taxon>
    </lineage>
</organism>
<proteinExistence type="predicted"/>
<accession>A0A1M2VYQ0</accession>
<evidence type="ECO:0000313" key="1">
    <source>
        <dbReference type="EMBL" id="OJT12693.1"/>
    </source>
</evidence>
<evidence type="ECO:0000313" key="2">
    <source>
        <dbReference type="Proteomes" id="UP000184267"/>
    </source>
</evidence>
<protein>
    <submittedName>
        <fullName evidence="1">Uncharacterized protein</fullName>
    </submittedName>
</protein>
<feature type="non-terminal residue" evidence="1">
    <location>
        <position position="1"/>
    </location>
</feature>
<dbReference type="Proteomes" id="UP000184267">
    <property type="component" value="Unassembled WGS sequence"/>
</dbReference>
<dbReference type="InterPro" id="IPR040521">
    <property type="entry name" value="KDZ"/>
</dbReference>
<dbReference type="AlphaFoldDB" id="A0A1M2VYQ0"/>
<dbReference type="OrthoDB" id="2740778at2759"/>
<name>A0A1M2VYQ0_TRAPU</name>
<gene>
    <name evidence="1" type="ORF">TRAPUB_10764</name>
</gene>
<dbReference type="EMBL" id="MNAD01000456">
    <property type="protein sequence ID" value="OJT12693.1"/>
    <property type="molecule type" value="Genomic_DNA"/>
</dbReference>
<keyword evidence="2" id="KW-1185">Reference proteome</keyword>
<dbReference type="Pfam" id="PF18758">
    <property type="entry name" value="KDZ"/>
    <property type="match status" value="1"/>
</dbReference>